<evidence type="ECO:0000313" key="7">
    <source>
        <dbReference type="Proteomes" id="UP000002484"/>
    </source>
</evidence>
<proteinExistence type="inferred from homology"/>
<dbReference type="GO" id="GO:0036440">
    <property type="term" value="F:citrate synthase activity"/>
    <property type="evidence" value="ECO:0007669"/>
    <property type="project" value="UniProtKB-EC"/>
</dbReference>
<sequence>MPAQSIAYSTTDKIVVRGKDLVDELIGHVDFTSMICLHLRGEMPTPGQRAVVDSVLVALMEHGLTPSSLTARLIYSSAPEAVQGAVAAGLLGAGGHFLGSTENAGRLLREGAVALDQGTAVEDFATAAVARHLAARLPFPGFGHHIHRPDDPRAPRLLTVARENGVAAVHVEVLEAIGVAMDKAKGRHVTVNATGAVAAVLLDAGFPWNSLRGFSLIARAAGLVGHVLEEAERPVDRAIWDAAEERIPYDGPRTAG</sequence>
<gene>
    <name evidence="6" type="ordered locus">FraEuI1c_2897</name>
</gene>
<dbReference type="GO" id="GO:0005829">
    <property type="term" value="C:cytosol"/>
    <property type="evidence" value="ECO:0007669"/>
    <property type="project" value="TreeGrafter"/>
</dbReference>
<dbReference type="InterPro" id="IPR016142">
    <property type="entry name" value="Citrate_synth-like_lrg_a-sub"/>
</dbReference>
<reference evidence="6 7" key="1">
    <citation type="submission" date="2010-10" db="EMBL/GenBank/DDBJ databases">
        <title>Complete sequence of Frankia sp. EuI1c.</title>
        <authorList>
            <consortium name="US DOE Joint Genome Institute"/>
            <person name="Lucas S."/>
            <person name="Copeland A."/>
            <person name="Lapidus A."/>
            <person name="Cheng J.-F."/>
            <person name="Bruce D."/>
            <person name="Goodwin L."/>
            <person name="Pitluck S."/>
            <person name="Chertkov O."/>
            <person name="Detter J.C."/>
            <person name="Han C."/>
            <person name="Tapia R."/>
            <person name="Land M."/>
            <person name="Hauser L."/>
            <person name="Jeffries C."/>
            <person name="Kyrpides N."/>
            <person name="Ivanova N."/>
            <person name="Mikhailova N."/>
            <person name="Beauchemin N."/>
            <person name="Sen A."/>
            <person name="Sur S.A."/>
            <person name="Gtari M."/>
            <person name="Wall L."/>
            <person name="Tisa L."/>
            <person name="Woyke T."/>
        </authorList>
    </citation>
    <scope>NUCLEOTIDE SEQUENCE [LARGE SCALE GENOMIC DNA]</scope>
    <source>
        <strain evidence="7">DSM 45817 / CECT 9037 / EuI1c</strain>
    </source>
</reference>
<dbReference type="GO" id="GO:0005975">
    <property type="term" value="P:carbohydrate metabolic process"/>
    <property type="evidence" value="ECO:0007669"/>
    <property type="project" value="TreeGrafter"/>
</dbReference>
<dbReference type="PANTHER" id="PTHR11739:SF4">
    <property type="entry name" value="CITRATE SYNTHASE, PEROXISOMAL"/>
    <property type="match status" value="1"/>
</dbReference>
<evidence type="ECO:0000256" key="4">
    <source>
        <dbReference type="ARBA" id="ARBA00022679"/>
    </source>
</evidence>
<dbReference type="STRING" id="298654.FraEuI1c_2897"/>
<dbReference type="InterPro" id="IPR019810">
    <property type="entry name" value="Citrate_synthase_AS"/>
</dbReference>
<dbReference type="SUPFAM" id="SSF48256">
    <property type="entry name" value="Citrate synthase"/>
    <property type="match status" value="1"/>
</dbReference>
<dbReference type="InterPro" id="IPR016143">
    <property type="entry name" value="Citrate_synth-like_sm_a-sub"/>
</dbReference>
<dbReference type="InterPro" id="IPR002020">
    <property type="entry name" value="Citrate_synthase"/>
</dbReference>
<dbReference type="Gene3D" id="1.10.580.10">
    <property type="entry name" value="Citrate Synthase, domain 1"/>
    <property type="match status" value="1"/>
</dbReference>
<evidence type="ECO:0000256" key="5">
    <source>
        <dbReference type="RuleBase" id="RU003406"/>
    </source>
</evidence>
<dbReference type="KEGG" id="fri:FraEuI1c_2897"/>
<dbReference type="UniPathway" id="UPA00223"/>
<accession>E3J944</accession>
<dbReference type="Pfam" id="PF00285">
    <property type="entry name" value="Citrate_synt"/>
    <property type="match status" value="1"/>
</dbReference>
<dbReference type="PANTHER" id="PTHR11739">
    <property type="entry name" value="CITRATE SYNTHASE"/>
    <property type="match status" value="1"/>
</dbReference>
<dbReference type="NCBIfam" id="NF004868">
    <property type="entry name" value="PRK06224.1-5"/>
    <property type="match status" value="1"/>
</dbReference>
<dbReference type="HOGENOM" id="CLU_070533_1_0_11"/>
<evidence type="ECO:0000313" key="6">
    <source>
        <dbReference type="EMBL" id="ADP80923.1"/>
    </source>
</evidence>
<dbReference type="InterPro" id="IPR036969">
    <property type="entry name" value="Citrate_synthase_sf"/>
</dbReference>
<keyword evidence="7" id="KW-1185">Reference proteome</keyword>
<evidence type="ECO:0000256" key="1">
    <source>
        <dbReference type="ARBA" id="ARBA00005163"/>
    </source>
</evidence>
<organism evidence="6 7">
    <name type="scientific">Pseudofrankia inefficax (strain DSM 45817 / CECT 9037 / DDB 130130 / EuI1c)</name>
    <name type="common">Frankia inefficax</name>
    <dbReference type="NCBI Taxonomy" id="298654"/>
    <lineage>
        <taxon>Bacteria</taxon>
        <taxon>Bacillati</taxon>
        <taxon>Actinomycetota</taxon>
        <taxon>Actinomycetes</taxon>
        <taxon>Frankiales</taxon>
        <taxon>Frankiaceae</taxon>
        <taxon>Pseudofrankia</taxon>
    </lineage>
</organism>
<dbReference type="AlphaFoldDB" id="E3J944"/>
<dbReference type="eggNOG" id="COG0372">
    <property type="taxonomic scope" value="Bacteria"/>
</dbReference>
<protein>
    <recommendedName>
        <fullName evidence="3">citrate synthase (unknown stereospecificity)</fullName>
        <ecNumber evidence="3">2.3.3.16</ecNumber>
    </recommendedName>
</protein>
<dbReference type="CDD" id="cd06100">
    <property type="entry name" value="CCL_ACL-C"/>
    <property type="match status" value="1"/>
</dbReference>
<comment type="pathway">
    <text evidence="1">Carbohydrate metabolism; tricarboxylic acid cycle.</text>
</comment>
<dbReference type="Proteomes" id="UP000002484">
    <property type="component" value="Chromosome"/>
</dbReference>
<dbReference type="InParanoid" id="E3J944"/>
<dbReference type="PROSITE" id="PS00480">
    <property type="entry name" value="CITRATE_SYNTHASE"/>
    <property type="match status" value="1"/>
</dbReference>
<dbReference type="OrthoDB" id="3284791at2"/>
<dbReference type="Gene3D" id="1.10.230.10">
    <property type="entry name" value="Cytochrome P450-Terp, domain 2"/>
    <property type="match status" value="1"/>
</dbReference>
<evidence type="ECO:0000256" key="2">
    <source>
        <dbReference type="ARBA" id="ARBA00010566"/>
    </source>
</evidence>
<name>E3J944_PSEI1</name>
<dbReference type="EMBL" id="CP002299">
    <property type="protein sequence ID" value="ADP80923.1"/>
    <property type="molecule type" value="Genomic_DNA"/>
</dbReference>
<dbReference type="EC" id="2.3.3.16" evidence="3"/>
<evidence type="ECO:0000256" key="3">
    <source>
        <dbReference type="ARBA" id="ARBA00012972"/>
    </source>
</evidence>
<comment type="similarity">
    <text evidence="2 5">Belongs to the citrate synthase family.</text>
</comment>
<dbReference type="GO" id="GO:0006099">
    <property type="term" value="P:tricarboxylic acid cycle"/>
    <property type="evidence" value="ECO:0007669"/>
    <property type="project" value="UniProtKB-UniPathway"/>
</dbReference>
<keyword evidence="4 5" id="KW-0808">Transferase</keyword>